<dbReference type="SUPFAM" id="SSF52540">
    <property type="entry name" value="P-loop containing nucleoside triphosphate hydrolases"/>
    <property type="match status" value="1"/>
</dbReference>
<keyword evidence="1" id="KW-0547">Nucleotide-binding</keyword>
<proteinExistence type="inferred from homology"/>
<evidence type="ECO:0000313" key="4">
    <source>
        <dbReference type="EMBL" id="RPA93040.1"/>
    </source>
</evidence>
<dbReference type="Gene3D" id="3.40.50.300">
    <property type="entry name" value="P-loop containing nucleotide triphosphate hydrolases"/>
    <property type="match status" value="1"/>
</dbReference>
<evidence type="ECO:0000256" key="2">
    <source>
        <dbReference type="ARBA" id="ARBA00022840"/>
    </source>
</evidence>
<dbReference type="STRING" id="1336337.A0A3N4J9A5"/>
<organism evidence="4 5">
    <name type="scientific">Choiromyces venosus 120613-1</name>
    <dbReference type="NCBI Taxonomy" id="1336337"/>
    <lineage>
        <taxon>Eukaryota</taxon>
        <taxon>Fungi</taxon>
        <taxon>Dikarya</taxon>
        <taxon>Ascomycota</taxon>
        <taxon>Pezizomycotina</taxon>
        <taxon>Pezizomycetes</taxon>
        <taxon>Pezizales</taxon>
        <taxon>Tuberaceae</taxon>
        <taxon>Choiromyces</taxon>
    </lineage>
</organism>
<gene>
    <name evidence="4" type="ORF">L873DRAFT_110828</name>
</gene>
<keyword evidence="5" id="KW-1185">Reference proteome</keyword>
<dbReference type="InterPro" id="IPR013641">
    <property type="entry name" value="KTI12/PSTK"/>
</dbReference>
<reference evidence="4 5" key="1">
    <citation type="journal article" date="2018" name="Nat. Ecol. Evol.">
        <title>Pezizomycetes genomes reveal the molecular basis of ectomycorrhizal truffle lifestyle.</title>
        <authorList>
            <person name="Murat C."/>
            <person name="Payen T."/>
            <person name="Noel B."/>
            <person name="Kuo A."/>
            <person name="Morin E."/>
            <person name="Chen J."/>
            <person name="Kohler A."/>
            <person name="Krizsan K."/>
            <person name="Balestrini R."/>
            <person name="Da Silva C."/>
            <person name="Montanini B."/>
            <person name="Hainaut M."/>
            <person name="Levati E."/>
            <person name="Barry K.W."/>
            <person name="Belfiori B."/>
            <person name="Cichocki N."/>
            <person name="Clum A."/>
            <person name="Dockter R.B."/>
            <person name="Fauchery L."/>
            <person name="Guy J."/>
            <person name="Iotti M."/>
            <person name="Le Tacon F."/>
            <person name="Lindquist E.A."/>
            <person name="Lipzen A."/>
            <person name="Malagnac F."/>
            <person name="Mello A."/>
            <person name="Molinier V."/>
            <person name="Miyauchi S."/>
            <person name="Poulain J."/>
            <person name="Riccioni C."/>
            <person name="Rubini A."/>
            <person name="Sitrit Y."/>
            <person name="Splivallo R."/>
            <person name="Traeger S."/>
            <person name="Wang M."/>
            <person name="Zifcakova L."/>
            <person name="Wipf D."/>
            <person name="Zambonelli A."/>
            <person name="Paolocci F."/>
            <person name="Nowrousian M."/>
            <person name="Ottonello S."/>
            <person name="Baldrian P."/>
            <person name="Spatafora J.W."/>
            <person name="Henrissat B."/>
            <person name="Nagy L.G."/>
            <person name="Aury J.M."/>
            <person name="Wincker P."/>
            <person name="Grigoriev I.V."/>
            <person name="Bonfante P."/>
            <person name="Martin F.M."/>
        </authorList>
    </citation>
    <scope>NUCLEOTIDE SEQUENCE [LARGE SCALE GENOMIC DNA]</scope>
    <source>
        <strain evidence="4 5">120613-1</strain>
    </source>
</reference>
<dbReference type="Pfam" id="PF08433">
    <property type="entry name" value="KTI12"/>
    <property type="match status" value="1"/>
</dbReference>
<dbReference type="PANTHER" id="PTHR12435">
    <property type="match status" value="1"/>
</dbReference>
<evidence type="ECO:0000256" key="1">
    <source>
        <dbReference type="ARBA" id="ARBA00022741"/>
    </source>
</evidence>
<dbReference type="AlphaFoldDB" id="A0A3N4J9A5"/>
<evidence type="ECO:0000256" key="3">
    <source>
        <dbReference type="ARBA" id="ARBA00025768"/>
    </source>
</evidence>
<name>A0A3N4J9A5_9PEZI</name>
<dbReference type="GO" id="GO:0005524">
    <property type="term" value="F:ATP binding"/>
    <property type="evidence" value="ECO:0007669"/>
    <property type="project" value="UniProtKB-KW"/>
</dbReference>
<sequence>MPLIIITGYPSSGKTTRATQLHAYLQSKLTSTTSPRRNLKLHLISPHTLQIPRTSYSTAPLEKTARATEYSAIKRVLSKDDVVIADGLNYIKGYRYQLFCEAKALLTPSCVVHVAAPAEKCREWNAAREEEVERWEGETLENLVFRYEEPNGNARWDSPLFTVPWMDSGEECMAVWEQVWKAVCAEGVVVKANQATVLKPASESDYLYELDKTTQEVVSLVLDHQKNSGGGGELPVPECGKVLELPGQDLTVAQLQRIRRQFIALNRQHSVGKQRIRELFVEYFNGNFRD</sequence>
<keyword evidence="2" id="KW-0067">ATP-binding</keyword>
<dbReference type="EMBL" id="ML120461">
    <property type="protein sequence ID" value="RPA93040.1"/>
    <property type="molecule type" value="Genomic_DNA"/>
</dbReference>
<accession>A0A3N4J9A5</accession>
<protein>
    <submittedName>
        <fullName evidence="4">Chromatin associated protein KTI12</fullName>
    </submittedName>
</protein>
<evidence type="ECO:0000313" key="5">
    <source>
        <dbReference type="Proteomes" id="UP000276215"/>
    </source>
</evidence>
<dbReference type="Proteomes" id="UP000276215">
    <property type="component" value="Unassembled WGS sequence"/>
</dbReference>
<comment type="similarity">
    <text evidence="3">Belongs to the KTI12 family.</text>
</comment>
<dbReference type="OrthoDB" id="9972657at2759"/>
<dbReference type="InterPro" id="IPR027417">
    <property type="entry name" value="P-loop_NTPase"/>
</dbReference>